<evidence type="ECO:0000313" key="2">
    <source>
        <dbReference type="Proteomes" id="UP000037146"/>
    </source>
</evidence>
<protein>
    <submittedName>
        <fullName evidence="1">Uncharacterized protein</fullName>
    </submittedName>
</protein>
<reference evidence="2" key="1">
    <citation type="submission" date="2015-07" db="EMBL/GenBank/DDBJ databases">
        <title>Genome sequencing project for genomic taxonomy and phylogenomics of Bacillus-like bacteria.</title>
        <authorList>
            <person name="Liu B."/>
            <person name="Wang J."/>
            <person name="Zhu Y."/>
            <person name="Liu G."/>
            <person name="Chen Q."/>
            <person name="Chen Z."/>
            <person name="Lan J."/>
            <person name="Che J."/>
            <person name="Ge C."/>
            <person name="Shi H."/>
            <person name="Pan Z."/>
            <person name="Liu X."/>
        </authorList>
    </citation>
    <scope>NUCLEOTIDE SEQUENCE [LARGE SCALE GENOMIC DNA]</scope>
    <source>
        <strain evidence="2">FJAT-27997</strain>
    </source>
</reference>
<dbReference type="Proteomes" id="UP000037146">
    <property type="component" value="Unassembled WGS sequence"/>
</dbReference>
<comment type="caution">
    <text evidence="1">The sequence shown here is derived from an EMBL/GenBank/DDBJ whole genome shotgun (WGS) entry which is preliminary data.</text>
</comment>
<dbReference type="EMBL" id="LFZW01000003">
    <property type="protein sequence ID" value="KMY41522.1"/>
    <property type="molecule type" value="Genomic_DNA"/>
</dbReference>
<dbReference type="AlphaFoldDB" id="A0A0K9G5N4"/>
<gene>
    <name evidence="1" type="ORF">AC625_24610</name>
</gene>
<organism evidence="1 2">
    <name type="scientific">Peribacillus loiseleuriae</name>
    <dbReference type="NCBI Taxonomy" id="1679170"/>
    <lineage>
        <taxon>Bacteria</taxon>
        <taxon>Bacillati</taxon>
        <taxon>Bacillota</taxon>
        <taxon>Bacilli</taxon>
        <taxon>Bacillales</taxon>
        <taxon>Bacillaceae</taxon>
        <taxon>Peribacillus</taxon>
    </lineage>
</organism>
<dbReference type="PATRIC" id="fig|1679170.3.peg.5533"/>
<sequence>MNFFLKACLILIVITIYFQYFNQQAMAQSTIDILNPNQSTPSSSETIELSLKQAIDLVYSVAIRWNKEAKLLRCNSVDGDKNISGLNGKRKYWNVIFGVPDTNKEFIVQVQEGKIDLQKDITRNGPSKSKQDFIELSDIKYDSPQLLKKAKDLTELYPGNEWAKGYNFEITKATDSVKNIVVIIVYGWKKNYKKMKVVPFNATTGEYIRMQVGFYHS</sequence>
<keyword evidence="2" id="KW-1185">Reference proteome</keyword>
<name>A0A0K9G5N4_9BACI</name>
<accession>A0A0K9G5N4</accession>
<evidence type="ECO:0000313" key="1">
    <source>
        <dbReference type="EMBL" id="KMY41522.1"/>
    </source>
</evidence>
<proteinExistence type="predicted"/>